<organism evidence="6 7">
    <name type="scientific">Paenibacillus hemerocallicola</name>
    <dbReference type="NCBI Taxonomy" id="1172614"/>
    <lineage>
        <taxon>Bacteria</taxon>
        <taxon>Bacillati</taxon>
        <taxon>Bacillota</taxon>
        <taxon>Bacilli</taxon>
        <taxon>Bacillales</taxon>
        <taxon>Paenibacillaceae</taxon>
        <taxon>Paenibacillus</taxon>
    </lineage>
</organism>
<dbReference type="OrthoDB" id="1975037at2"/>
<dbReference type="PROSITE" id="PS01124">
    <property type="entry name" value="HTH_ARAC_FAMILY_2"/>
    <property type="match status" value="1"/>
</dbReference>
<dbReference type="InterPro" id="IPR009057">
    <property type="entry name" value="Homeodomain-like_sf"/>
</dbReference>
<feature type="domain" description="HTH araC/xylS-type" evidence="5">
    <location>
        <begin position="663"/>
        <end position="763"/>
    </location>
</feature>
<evidence type="ECO:0000256" key="4">
    <source>
        <dbReference type="SAM" id="Phobius"/>
    </source>
</evidence>
<gene>
    <name evidence="6" type="ORF">FE784_11560</name>
</gene>
<protein>
    <submittedName>
        <fullName evidence="6">AraC family transcriptional regulator</fullName>
    </submittedName>
</protein>
<keyword evidence="7" id="KW-1185">Reference proteome</keyword>
<evidence type="ECO:0000259" key="5">
    <source>
        <dbReference type="PROSITE" id="PS01124"/>
    </source>
</evidence>
<dbReference type="PRINTS" id="PR00032">
    <property type="entry name" value="HTHARAC"/>
</dbReference>
<dbReference type="SMART" id="SM00342">
    <property type="entry name" value="HTH_ARAC"/>
    <property type="match status" value="1"/>
</dbReference>
<evidence type="ECO:0000313" key="7">
    <source>
        <dbReference type="Proteomes" id="UP000307943"/>
    </source>
</evidence>
<comment type="caution">
    <text evidence="6">The sequence shown here is derived from an EMBL/GenBank/DDBJ whole genome shotgun (WGS) entry which is preliminary data.</text>
</comment>
<dbReference type="InterPro" id="IPR018062">
    <property type="entry name" value="HTH_AraC-typ_CS"/>
</dbReference>
<dbReference type="PROSITE" id="PS00041">
    <property type="entry name" value="HTH_ARAC_FAMILY_1"/>
    <property type="match status" value="1"/>
</dbReference>
<dbReference type="GO" id="GO:0003700">
    <property type="term" value="F:DNA-binding transcription factor activity"/>
    <property type="evidence" value="ECO:0007669"/>
    <property type="project" value="InterPro"/>
</dbReference>
<evidence type="ECO:0000256" key="3">
    <source>
        <dbReference type="ARBA" id="ARBA00023163"/>
    </source>
</evidence>
<dbReference type="GO" id="GO:0043565">
    <property type="term" value="F:sequence-specific DNA binding"/>
    <property type="evidence" value="ECO:0007669"/>
    <property type="project" value="InterPro"/>
</dbReference>
<evidence type="ECO:0000313" key="6">
    <source>
        <dbReference type="EMBL" id="TNJ66054.1"/>
    </source>
</evidence>
<accession>A0A5C4TAE5</accession>
<keyword evidence="4" id="KW-1133">Transmembrane helix</keyword>
<evidence type="ECO:0000256" key="2">
    <source>
        <dbReference type="ARBA" id="ARBA00023125"/>
    </source>
</evidence>
<dbReference type="InterPro" id="IPR018060">
    <property type="entry name" value="HTH_AraC"/>
</dbReference>
<dbReference type="InterPro" id="IPR020449">
    <property type="entry name" value="Tscrpt_reg_AraC-type_HTH"/>
</dbReference>
<keyword evidence="1" id="KW-0805">Transcription regulation</keyword>
<feature type="transmembrane region" description="Helical" evidence="4">
    <location>
        <begin position="303"/>
        <end position="328"/>
    </location>
</feature>
<keyword evidence="4" id="KW-0812">Transmembrane</keyword>
<dbReference type="PANTHER" id="PTHR43280">
    <property type="entry name" value="ARAC-FAMILY TRANSCRIPTIONAL REGULATOR"/>
    <property type="match status" value="1"/>
</dbReference>
<reference evidence="6 7" key="1">
    <citation type="submission" date="2019-05" db="EMBL/GenBank/DDBJ databases">
        <title>We sequenced the genome of Paenibacillus hemerocallicola KCTC 33185 for further insight into its adaptation and study the phylogeny of Paenibacillus.</title>
        <authorList>
            <person name="Narsing Rao M.P."/>
        </authorList>
    </citation>
    <scope>NUCLEOTIDE SEQUENCE [LARGE SCALE GENOMIC DNA]</scope>
    <source>
        <strain evidence="6 7">KCTC 33185</strain>
    </source>
</reference>
<sequence length="775" mass="88401">MKRHMGTFQLKIVVLLCSIVFLPICLLAALNFNITWDNAQSQTQKFSRQLLSQAMNEHALMNEQINGVLYDMLASGDKYMTILDHYYTDVQTLSFIREMDQRLAIQNRYIASIYILDLQQRQAYSTFDHKRVTFEQFYDRSFLSSLSDRDGLRGVHYMNRNIYMQNKDAFSGMLVTAQEKLLRQNTGFSTYYIYFGGAGPKAGVIAINIRQSFLLERDRFLQQHTGGFYFITGPRGETLYRSASGGDLLDKVRSEYGDDPGLRVRIDDMHYLNMRLTHSVSGMDYWLLIPEPSFSKLVYRQSAVFVLIGLVSTVLSIVAVIAASRYLYKPVSHVVREIGHMLPWAKQSSQIDELGYVRSAFLELVGDRRSLSDVIREQSEPIRQNILRRLVRGKLAEAEALPLPLRLPFVYPYFVVMAIGMDTSGERWTAYSETDVELTGYAVRNIAEETLSGKLTSQTLSHGKDTVIVIGNSASPPGQQQLAEWATCVQRNVSEFLGLTLDIGIGSVRQGLECVWMTYEEAIKCLSYNKLMEPGKITSIDELKRKDEELPAGFSWSDYEQEYMKHVRHCDEGSMAVLLQSISDEARRQQASSLELHRYGLQFSACLIKLIEEYNVPLDHEDMFAAMTRALQSNRFAELQLLVQQTTQRLIEMIRKKRTSLNRDIVTRAEALIGNDLGMTVENVAEAVSLSPPTLNRLFREFVGMTAGEYIYAAKIKEAKKLLLETDRRIEIIAERIGYTSSRGFYKVFKEATGMTPSEYRRLHGGTDCSKYSQL</sequence>
<dbReference type="Pfam" id="PF12833">
    <property type="entry name" value="HTH_18"/>
    <property type="match status" value="1"/>
</dbReference>
<dbReference type="Proteomes" id="UP000307943">
    <property type="component" value="Unassembled WGS sequence"/>
</dbReference>
<keyword evidence="3" id="KW-0804">Transcription</keyword>
<dbReference type="AlphaFoldDB" id="A0A5C4TAE5"/>
<name>A0A5C4TAE5_9BACL</name>
<feature type="transmembrane region" description="Helical" evidence="4">
    <location>
        <begin position="12"/>
        <end position="36"/>
    </location>
</feature>
<keyword evidence="4" id="KW-0472">Membrane</keyword>
<dbReference type="RefSeq" id="WP_139602364.1">
    <property type="nucleotide sequence ID" value="NZ_VDCQ01000013.1"/>
</dbReference>
<dbReference type="Gene3D" id="1.10.10.60">
    <property type="entry name" value="Homeodomain-like"/>
    <property type="match status" value="2"/>
</dbReference>
<dbReference type="PANTHER" id="PTHR43280:SF28">
    <property type="entry name" value="HTH-TYPE TRANSCRIPTIONAL ACTIVATOR RHAS"/>
    <property type="match status" value="1"/>
</dbReference>
<dbReference type="EMBL" id="VDCQ01000013">
    <property type="protein sequence ID" value="TNJ66054.1"/>
    <property type="molecule type" value="Genomic_DNA"/>
</dbReference>
<evidence type="ECO:0000256" key="1">
    <source>
        <dbReference type="ARBA" id="ARBA00023015"/>
    </source>
</evidence>
<proteinExistence type="predicted"/>
<keyword evidence="2" id="KW-0238">DNA-binding</keyword>
<dbReference type="SUPFAM" id="SSF46689">
    <property type="entry name" value="Homeodomain-like"/>
    <property type="match status" value="1"/>
</dbReference>